<evidence type="ECO:0000313" key="2">
    <source>
        <dbReference type="EMBL" id="CAA9468275.1"/>
    </source>
</evidence>
<dbReference type="AlphaFoldDB" id="A0A6J4RDQ0"/>
<reference evidence="2" key="1">
    <citation type="submission" date="2020-02" db="EMBL/GenBank/DDBJ databases">
        <authorList>
            <person name="Meier V. D."/>
        </authorList>
    </citation>
    <scope>NUCLEOTIDE SEQUENCE</scope>
    <source>
        <strain evidence="2">AVDCRST_MAG96</strain>
    </source>
</reference>
<gene>
    <name evidence="2" type="ORF">AVDCRST_MAG96-196</name>
</gene>
<name>A0A6J4RDQ0_9BACT</name>
<evidence type="ECO:0000256" key="1">
    <source>
        <dbReference type="SAM" id="MobiDB-lite"/>
    </source>
</evidence>
<dbReference type="GO" id="GO:0016740">
    <property type="term" value="F:transferase activity"/>
    <property type="evidence" value="ECO:0007669"/>
    <property type="project" value="UniProtKB-KW"/>
</dbReference>
<sequence>MVLPGKLILAQDVDSDTTVQSELDIKYDSVLARATSSLTASDYQQSINYYKEASVLKPGESYPYKMIKYVQDIAAKQKRADDLKRKAQIKDDLVKANQAIVEKNWDSAKVLFNEILTLHPEKADEDYARSKVEAIDLELERIALRTPVKEAPPVVIPPKNRREARARRKVAERNASLAAASVKGITDQPIKAAPLPEKKVLTTPPPAKVTAQKTAGATAPLPERKVAAAPPAQELPQKTAGATAPLPERKVAAAAPPAQELPHKTAGATAPLPERKVAAAAPPAQELPQKTAGATAPLPERKVAAAAPPAQELPHKTAGATAPLPERKVAAVPPAQELPQKTAGATAPLPERKVAAVPPAQELPQKSAGVTAPLPEKKVVITPPPAQVTAQKPAEAPLPERKVAIASPPTKVTQKPAEAPLPEKKAATATPPSTRERQEKPAETPFTERTPDIVTPPTEKVPAGTASLSFSDSSNYVKLICQDISFIGTNAYIKVLIQNYSPSASFLTDTLQVSIKQKNGIIKNLGQRFFSNFPVVLPQKELVLVYFADASIAVEPDDIFILQMQDKLKQTKLVVQVPWSLYKQQKGF</sequence>
<keyword evidence="2" id="KW-0808">Transferase</keyword>
<organism evidence="2">
    <name type="scientific">uncultured Segetibacter sp</name>
    <dbReference type="NCBI Taxonomy" id="481133"/>
    <lineage>
        <taxon>Bacteria</taxon>
        <taxon>Pseudomonadati</taxon>
        <taxon>Bacteroidota</taxon>
        <taxon>Chitinophagia</taxon>
        <taxon>Chitinophagales</taxon>
        <taxon>Chitinophagaceae</taxon>
        <taxon>Segetibacter</taxon>
        <taxon>environmental samples</taxon>
    </lineage>
</organism>
<proteinExistence type="predicted"/>
<dbReference type="EMBL" id="CADCVN010000077">
    <property type="protein sequence ID" value="CAA9468275.1"/>
    <property type="molecule type" value="Genomic_DNA"/>
</dbReference>
<protein>
    <submittedName>
        <fullName evidence="2">Octanoate-[acyl-carrier-protein]-protein-N-octano yltransferase</fullName>
    </submittedName>
</protein>
<feature type="region of interest" description="Disordered" evidence="1">
    <location>
        <begin position="195"/>
        <end position="466"/>
    </location>
</feature>
<accession>A0A6J4RDQ0</accession>